<dbReference type="AlphaFoldDB" id="X1DTE9"/>
<organism evidence="2">
    <name type="scientific">marine sediment metagenome</name>
    <dbReference type="NCBI Taxonomy" id="412755"/>
    <lineage>
        <taxon>unclassified sequences</taxon>
        <taxon>metagenomes</taxon>
        <taxon>ecological metagenomes</taxon>
    </lineage>
</organism>
<evidence type="ECO:0000256" key="1">
    <source>
        <dbReference type="SAM" id="MobiDB-lite"/>
    </source>
</evidence>
<comment type="caution">
    <text evidence="2">The sequence shown here is derived from an EMBL/GenBank/DDBJ whole genome shotgun (WGS) entry which is preliminary data.</text>
</comment>
<feature type="compositionally biased region" description="Low complexity" evidence="1">
    <location>
        <begin position="41"/>
        <end position="58"/>
    </location>
</feature>
<feature type="compositionally biased region" description="Basic residues" evidence="1">
    <location>
        <begin position="63"/>
        <end position="74"/>
    </location>
</feature>
<protein>
    <submittedName>
        <fullName evidence="2">Uncharacterized protein</fullName>
    </submittedName>
</protein>
<feature type="compositionally biased region" description="Basic residues" evidence="1">
    <location>
        <begin position="28"/>
        <end position="40"/>
    </location>
</feature>
<gene>
    <name evidence="2" type="ORF">S01H4_53777</name>
</gene>
<reference evidence="2" key="1">
    <citation type="journal article" date="2014" name="Front. Microbiol.">
        <title>High frequency of phylogenetically diverse reductive dehalogenase-homologous genes in deep subseafloor sedimentary metagenomes.</title>
        <authorList>
            <person name="Kawai M."/>
            <person name="Futagami T."/>
            <person name="Toyoda A."/>
            <person name="Takaki Y."/>
            <person name="Nishi S."/>
            <person name="Hori S."/>
            <person name="Arai W."/>
            <person name="Tsubouchi T."/>
            <person name="Morono Y."/>
            <person name="Uchiyama I."/>
            <person name="Ito T."/>
            <person name="Fujiyama A."/>
            <person name="Inagaki F."/>
            <person name="Takami H."/>
        </authorList>
    </citation>
    <scope>NUCLEOTIDE SEQUENCE</scope>
    <source>
        <strain evidence="2">Expedition CK06-06</strain>
    </source>
</reference>
<evidence type="ECO:0000313" key="2">
    <source>
        <dbReference type="EMBL" id="GAH08249.1"/>
    </source>
</evidence>
<feature type="non-terminal residue" evidence="2">
    <location>
        <position position="1"/>
    </location>
</feature>
<dbReference type="EMBL" id="BART01030877">
    <property type="protein sequence ID" value="GAH08249.1"/>
    <property type="molecule type" value="Genomic_DNA"/>
</dbReference>
<sequence>LRKWRVIERRKHLLDTKQEKKQITLKKRIAQMQKQARKPVMKSPSKSQSKKSITPQQSNYHQGLKKSVKRKRKASPSQLAALAKGRKILEERRRR</sequence>
<accession>X1DTE9</accession>
<proteinExistence type="predicted"/>
<name>X1DTE9_9ZZZZ</name>
<feature type="region of interest" description="Disordered" evidence="1">
    <location>
        <begin position="28"/>
        <end position="95"/>
    </location>
</feature>